<evidence type="ECO:0000313" key="7">
    <source>
        <dbReference type="Proteomes" id="UP000287447"/>
    </source>
</evidence>
<dbReference type="Gene3D" id="3.50.50.60">
    <property type="entry name" value="FAD/NAD(P)-binding domain"/>
    <property type="match status" value="1"/>
</dbReference>
<dbReference type="InterPro" id="IPR003953">
    <property type="entry name" value="FAD-dep_OxRdtase_2_FAD-bd"/>
</dbReference>
<reference evidence="7" key="1">
    <citation type="submission" date="2019-01" db="EMBL/GenBank/DDBJ databases">
        <title>Gri0909 isolated from a small marine red alga.</title>
        <authorList>
            <person name="Kim J."/>
            <person name="Jeong S.E."/>
            <person name="Jeon C.O."/>
        </authorList>
    </citation>
    <scope>NUCLEOTIDE SEQUENCE [LARGE SCALE GENOMIC DNA]</scope>
    <source>
        <strain evidence="7">Gri0909</strain>
    </source>
</reference>
<name>A0A3S2VKI7_9PROT</name>
<keyword evidence="7" id="KW-1185">Reference proteome</keyword>
<dbReference type="Pfam" id="PF00890">
    <property type="entry name" value="FAD_binding_2"/>
    <property type="match status" value="1"/>
</dbReference>
<dbReference type="Proteomes" id="UP000287447">
    <property type="component" value="Unassembled WGS sequence"/>
</dbReference>
<dbReference type="PANTHER" id="PTHR43400:SF10">
    <property type="entry name" value="3-OXOSTEROID 1-DEHYDROGENASE"/>
    <property type="match status" value="1"/>
</dbReference>
<dbReference type="OrthoDB" id="3178130at2"/>
<keyword evidence="2" id="KW-0285">Flavoprotein</keyword>
<evidence type="ECO:0000256" key="2">
    <source>
        <dbReference type="ARBA" id="ARBA00022630"/>
    </source>
</evidence>
<dbReference type="GO" id="GO:0016491">
    <property type="term" value="F:oxidoreductase activity"/>
    <property type="evidence" value="ECO:0007669"/>
    <property type="project" value="UniProtKB-KW"/>
</dbReference>
<dbReference type="Gene3D" id="3.90.700.10">
    <property type="entry name" value="Succinate dehydrogenase/fumarate reductase flavoprotein, catalytic domain"/>
    <property type="match status" value="1"/>
</dbReference>
<dbReference type="RefSeq" id="WP_127768059.1">
    <property type="nucleotide sequence ID" value="NZ_SADE01000004.1"/>
</dbReference>
<dbReference type="PANTHER" id="PTHR43400">
    <property type="entry name" value="FUMARATE REDUCTASE"/>
    <property type="match status" value="1"/>
</dbReference>
<sequence>MTLLSPGEASFSVTAPVLVIGAGACGLTAALTLREAGRDVLVLERDASPSGSTALSSGMIPAAGTQRQAAAGVTDTPDLMAADIQGKAKDRADPAVTAAVTQVAGSTVDWLDSLPEVDLPLVTGFLYPGHSVERMHAPPNRTGEALMGMLLTAAGRMDIDIVTEAHVTALFAGEDGRVKGVRVTRPDGTVEDIGCDTLILACNGYGGNKTMVAEHIPEMAKADYFGHVGNQGDAVRWGVELGGEAKHMSAYQGHGSVAVPHGILITWALMMEGGIQVNAAGERFSNEHQGYSEQSVAVLAQPGKVAWDVFDDRIHKLGMEFDDYRNASDQRAVVHANSVEDLASRIGVDARKLAAAIAETHAVGTDRFGRDLSVNPGLDAPFYAVKVTGALFHTQGGLRIDGAARVLRSGTDDPLPNLYAGGGAACGVSGPEVSGYLSGNGLLTAVTLGRLAGLDVRKS</sequence>
<comment type="caution">
    <text evidence="6">The sequence shown here is derived from an EMBL/GenBank/DDBJ whole genome shotgun (WGS) entry which is preliminary data.</text>
</comment>
<gene>
    <name evidence="6" type="ORF">EOI86_23195</name>
</gene>
<dbReference type="InterPro" id="IPR036188">
    <property type="entry name" value="FAD/NAD-bd_sf"/>
</dbReference>
<dbReference type="AlphaFoldDB" id="A0A3S2VKI7"/>
<accession>A0A3S2VKI7</accession>
<dbReference type="SUPFAM" id="SSF56425">
    <property type="entry name" value="Succinate dehydrogenase/fumarate reductase flavoprotein, catalytic domain"/>
    <property type="match status" value="1"/>
</dbReference>
<comment type="cofactor">
    <cofactor evidence="1">
        <name>FAD</name>
        <dbReference type="ChEBI" id="CHEBI:57692"/>
    </cofactor>
</comment>
<organism evidence="6 7">
    <name type="scientific">Hwanghaeella grinnelliae</name>
    <dbReference type="NCBI Taxonomy" id="2500179"/>
    <lineage>
        <taxon>Bacteria</taxon>
        <taxon>Pseudomonadati</taxon>
        <taxon>Pseudomonadota</taxon>
        <taxon>Alphaproteobacteria</taxon>
        <taxon>Rhodospirillales</taxon>
        <taxon>Rhodospirillaceae</taxon>
        <taxon>Hwanghaeella</taxon>
    </lineage>
</organism>
<feature type="domain" description="FAD-dependent oxidoreductase 2 FAD-binding" evidence="5">
    <location>
        <begin position="17"/>
        <end position="430"/>
    </location>
</feature>
<proteinExistence type="predicted"/>
<dbReference type="SUPFAM" id="SSF51905">
    <property type="entry name" value="FAD/NAD(P)-binding domain"/>
    <property type="match status" value="1"/>
</dbReference>
<evidence type="ECO:0000256" key="4">
    <source>
        <dbReference type="ARBA" id="ARBA00023002"/>
    </source>
</evidence>
<dbReference type="InterPro" id="IPR027477">
    <property type="entry name" value="Succ_DH/fumarate_Rdtase_cat_sf"/>
</dbReference>
<dbReference type="GO" id="GO:0008202">
    <property type="term" value="P:steroid metabolic process"/>
    <property type="evidence" value="ECO:0007669"/>
    <property type="project" value="UniProtKB-ARBA"/>
</dbReference>
<dbReference type="EMBL" id="SADE01000004">
    <property type="protein sequence ID" value="RVU34029.1"/>
    <property type="molecule type" value="Genomic_DNA"/>
</dbReference>
<evidence type="ECO:0000256" key="3">
    <source>
        <dbReference type="ARBA" id="ARBA00022827"/>
    </source>
</evidence>
<keyword evidence="3" id="KW-0274">FAD</keyword>
<evidence type="ECO:0000256" key="1">
    <source>
        <dbReference type="ARBA" id="ARBA00001974"/>
    </source>
</evidence>
<evidence type="ECO:0000313" key="6">
    <source>
        <dbReference type="EMBL" id="RVU34029.1"/>
    </source>
</evidence>
<protein>
    <submittedName>
        <fullName evidence="6">FAD-dependent oxidoreductase</fullName>
    </submittedName>
</protein>
<evidence type="ECO:0000259" key="5">
    <source>
        <dbReference type="Pfam" id="PF00890"/>
    </source>
</evidence>
<dbReference type="InterPro" id="IPR050315">
    <property type="entry name" value="FAD-oxidoreductase_2"/>
</dbReference>
<keyword evidence="4" id="KW-0560">Oxidoreductase</keyword>